<dbReference type="SUPFAM" id="SSF54506">
    <property type="entry name" value="Diaminopimelate epimerase-like"/>
    <property type="match status" value="1"/>
</dbReference>
<keyword evidence="2" id="KW-0413">Isomerase</keyword>
<evidence type="ECO:0000313" key="4">
    <source>
        <dbReference type="EMBL" id="REG92637.1"/>
    </source>
</evidence>
<dbReference type="Gene3D" id="3.10.310.10">
    <property type="entry name" value="Diaminopimelate Epimerase, Chain A, domain 1"/>
    <property type="match status" value="2"/>
</dbReference>
<comment type="caution">
    <text evidence="4">The sequence shown here is derived from an EMBL/GenBank/DDBJ whole genome shotgun (WGS) entry which is preliminary data.</text>
</comment>
<dbReference type="NCBIfam" id="TIGR00654">
    <property type="entry name" value="PhzF_family"/>
    <property type="match status" value="1"/>
</dbReference>
<feature type="active site" evidence="3">
    <location>
        <position position="46"/>
    </location>
</feature>
<dbReference type="GO" id="GO:0016853">
    <property type="term" value="F:isomerase activity"/>
    <property type="evidence" value="ECO:0007669"/>
    <property type="project" value="UniProtKB-KW"/>
</dbReference>
<dbReference type="Pfam" id="PF02567">
    <property type="entry name" value="PhzC-PhzF"/>
    <property type="match status" value="1"/>
</dbReference>
<proteinExistence type="inferred from homology"/>
<accession>A0A3E0E2X0</accession>
<organism evidence="4 5">
    <name type="scientific">Algoriphagus antarcticus</name>
    <dbReference type="NCBI Taxonomy" id="238540"/>
    <lineage>
        <taxon>Bacteria</taxon>
        <taxon>Pseudomonadati</taxon>
        <taxon>Bacteroidota</taxon>
        <taxon>Cytophagia</taxon>
        <taxon>Cytophagales</taxon>
        <taxon>Cyclobacteriaceae</taxon>
        <taxon>Algoriphagus</taxon>
    </lineage>
</organism>
<dbReference type="GO" id="GO:0005737">
    <property type="term" value="C:cytoplasm"/>
    <property type="evidence" value="ECO:0007669"/>
    <property type="project" value="TreeGrafter"/>
</dbReference>
<dbReference type="EMBL" id="QUNF01000002">
    <property type="protein sequence ID" value="REG92637.1"/>
    <property type="molecule type" value="Genomic_DNA"/>
</dbReference>
<evidence type="ECO:0000313" key="5">
    <source>
        <dbReference type="Proteomes" id="UP000256405"/>
    </source>
</evidence>
<reference evidence="4 5" key="1">
    <citation type="submission" date="2018-08" db="EMBL/GenBank/DDBJ databases">
        <title>Genomic Encyclopedia of Archaeal and Bacterial Type Strains, Phase II (KMG-II): from individual species to whole genera.</title>
        <authorList>
            <person name="Goeker M."/>
        </authorList>
    </citation>
    <scope>NUCLEOTIDE SEQUENCE [LARGE SCALE GENOMIC DNA]</scope>
    <source>
        <strain evidence="4 5">DSM 15986</strain>
    </source>
</reference>
<evidence type="ECO:0000256" key="3">
    <source>
        <dbReference type="PIRSR" id="PIRSR016184-1"/>
    </source>
</evidence>
<dbReference type="InterPro" id="IPR003719">
    <property type="entry name" value="Phenazine_PhzF-like"/>
</dbReference>
<dbReference type="RefSeq" id="WP_086541531.1">
    <property type="nucleotide sequence ID" value="NZ_MSSW01000030.1"/>
</dbReference>
<name>A0A3E0E2X0_9BACT</name>
<dbReference type="PANTHER" id="PTHR13774:SF17">
    <property type="entry name" value="PHENAZINE BIOSYNTHESIS-LIKE DOMAIN-CONTAINING PROTEIN"/>
    <property type="match status" value="1"/>
</dbReference>
<dbReference type="PANTHER" id="PTHR13774">
    <property type="entry name" value="PHENAZINE BIOSYNTHESIS PROTEIN"/>
    <property type="match status" value="1"/>
</dbReference>
<keyword evidence="5" id="KW-1185">Reference proteome</keyword>
<protein>
    <submittedName>
        <fullName evidence="4">PhzF family phenazine biosynthesis protein</fullName>
    </submittedName>
</protein>
<sequence length="264" mass="29622">MKLAISTVDAFTTKAFSGNPAAICLLDQELSTYQMQAIAMEMNLSETAFVKRTSEPDSFSLRWFTPIVEIDLCGHATLASAFWMVKSGWAKPGETIRFQTLSGELRVKSDGEWIEMDFPIIPTTAEKHPFFVNDFFGAKITQAAKLKKNWIFELEDARAIESSEPDFSVVKKHSEEGIIITAPGKGSVDIYSRFFGPNVGIDEDPVTGFAHCALMDYWFQRSGKNKIKAYQASRRGGELHLEKRENRVIIRGQAVNVFSGEIEF</sequence>
<gene>
    <name evidence="4" type="ORF">C8N25_10235</name>
</gene>
<evidence type="ECO:0000256" key="1">
    <source>
        <dbReference type="ARBA" id="ARBA00008270"/>
    </source>
</evidence>
<dbReference type="Proteomes" id="UP000256405">
    <property type="component" value="Unassembled WGS sequence"/>
</dbReference>
<dbReference type="PIRSF" id="PIRSF016184">
    <property type="entry name" value="PhzC_PhzF"/>
    <property type="match status" value="1"/>
</dbReference>
<dbReference type="OrthoDB" id="9788221at2"/>
<dbReference type="AlphaFoldDB" id="A0A3E0E2X0"/>
<comment type="similarity">
    <text evidence="1">Belongs to the PhzF family.</text>
</comment>
<evidence type="ECO:0000256" key="2">
    <source>
        <dbReference type="ARBA" id="ARBA00023235"/>
    </source>
</evidence>